<dbReference type="AlphaFoldDB" id="A0A346NQG4"/>
<name>A0A346NQG4_9ALTE</name>
<dbReference type="InterPro" id="IPR013108">
    <property type="entry name" value="Amidohydro_3"/>
</dbReference>
<protein>
    <submittedName>
        <fullName evidence="3">Amidohydrolase</fullName>
    </submittedName>
</protein>
<dbReference type="Gene3D" id="3.20.20.140">
    <property type="entry name" value="Metal-dependent hydrolases"/>
    <property type="match status" value="1"/>
</dbReference>
<dbReference type="EMBL" id="CP031769">
    <property type="protein sequence ID" value="AXR07771.1"/>
    <property type="molecule type" value="Genomic_DNA"/>
</dbReference>
<dbReference type="Pfam" id="PF07969">
    <property type="entry name" value="Amidohydro_3"/>
    <property type="match status" value="1"/>
</dbReference>
<evidence type="ECO:0000259" key="2">
    <source>
        <dbReference type="Pfam" id="PF07969"/>
    </source>
</evidence>
<evidence type="ECO:0000256" key="1">
    <source>
        <dbReference type="SAM" id="SignalP"/>
    </source>
</evidence>
<dbReference type="Gene3D" id="2.30.40.10">
    <property type="entry name" value="Urease, subunit C, domain 1"/>
    <property type="match status" value="1"/>
</dbReference>
<dbReference type="Gene3D" id="3.10.310.70">
    <property type="match status" value="1"/>
</dbReference>
<feature type="domain" description="Amidohydrolase 3" evidence="2">
    <location>
        <begin position="72"/>
        <end position="550"/>
    </location>
</feature>
<keyword evidence="1" id="KW-0732">Signal</keyword>
<dbReference type="Proteomes" id="UP000262073">
    <property type="component" value="Chromosome"/>
</dbReference>
<reference evidence="3 4" key="1">
    <citation type="submission" date="2018-08" db="EMBL/GenBank/DDBJ databases">
        <title>Salinimonas sediminis sp. nov., a piezophilic bacterium isolated from a deep-sea sediment sample from the New Britain Trench.</title>
        <authorList>
            <person name="Cao J."/>
        </authorList>
    </citation>
    <scope>NUCLEOTIDE SEQUENCE [LARGE SCALE GENOMIC DNA]</scope>
    <source>
        <strain evidence="3 4">N102</strain>
    </source>
</reference>
<evidence type="ECO:0000313" key="3">
    <source>
        <dbReference type="EMBL" id="AXR07771.1"/>
    </source>
</evidence>
<dbReference type="PANTHER" id="PTHR22642:SF2">
    <property type="entry name" value="PROTEIN LONG AFTER FAR-RED 3"/>
    <property type="match status" value="1"/>
</dbReference>
<proteinExistence type="predicted"/>
<dbReference type="SUPFAM" id="SSF51556">
    <property type="entry name" value="Metallo-dependent hydrolases"/>
    <property type="match status" value="1"/>
</dbReference>
<organism evidence="3 4">
    <name type="scientific">Salinimonas sediminis</name>
    <dbReference type="NCBI Taxonomy" id="2303538"/>
    <lineage>
        <taxon>Bacteria</taxon>
        <taxon>Pseudomonadati</taxon>
        <taxon>Pseudomonadota</taxon>
        <taxon>Gammaproteobacteria</taxon>
        <taxon>Alteromonadales</taxon>
        <taxon>Alteromonadaceae</taxon>
        <taxon>Alteromonas/Salinimonas group</taxon>
        <taxon>Salinimonas</taxon>
    </lineage>
</organism>
<dbReference type="PANTHER" id="PTHR22642">
    <property type="entry name" value="IMIDAZOLONEPROPIONASE"/>
    <property type="match status" value="1"/>
</dbReference>
<gene>
    <name evidence="3" type="ORF">D0Y50_16230</name>
</gene>
<dbReference type="OrthoDB" id="9031471at2"/>
<feature type="chain" id="PRO_5016856721" evidence="1">
    <location>
        <begin position="24"/>
        <end position="558"/>
    </location>
</feature>
<dbReference type="GO" id="GO:0016810">
    <property type="term" value="F:hydrolase activity, acting on carbon-nitrogen (but not peptide) bonds"/>
    <property type="evidence" value="ECO:0007669"/>
    <property type="project" value="InterPro"/>
</dbReference>
<dbReference type="CDD" id="cd01300">
    <property type="entry name" value="YtcJ_like"/>
    <property type="match status" value="1"/>
</dbReference>
<dbReference type="InterPro" id="IPR033932">
    <property type="entry name" value="YtcJ-like"/>
</dbReference>
<sequence length="558" mass="60365">MRKLGRSLLAMAMAAIISAPVSAASSVLVKNVNGYTLDTSGNLVRFKRLLIEDGKVVTVDPKPQMGTDGVRVLNGQGKTLLPGMIDAHGHLLGLGSNLLEVDLRSATSADDAAQQVAAYALGHGEQAWITGRGWNQEQWPDRAFPVAAQLDKHISDRPVWLARVDAHAGWANTKALELAGITKETPDPEGGQIIRDEQGNATGVLIDNAKDLVEQVMPTTTTAQLSQQLDAASAHLLANGVTAMHDAGISHRVYDFYLAKAVEGDLQVRIYAMLSATDPALDQLLDNGIVRDANDFLFIRSVKAYGDGALGSRGAALLAPYSDAPHQQGLMLTPPDAFAPLFNQVIQAGFQLNFHAIGDRANHLALNQFEQTFASHGGAELRNRIEHAQVIAPEDIARFAQLSVLPSMQPTHATSDKNMAEDRIGKKRMEGAYAWQSLLKSGIAVPLGSDFPVELANPFYGLHAAVTRQDRNNQPVAGWYPHEAMSLKQAFRGFTLDAAYAAHMEEALGTLTPGKWGDFILIDQDIFAIEPQDIWKTKVLETWVAGEQVFSQPVQSVD</sequence>
<keyword evidence="4" id="KW-1185">Reference proteome</keyword>
<evidence type="ECO:0000313" key="4">
    <source>
        <dbReference type="Proteomes" id="UP000262073"/>
    </source>
</evidence>
<dbReference type="SUPFAM" id="SSF51338">
    <property type="entry name" value="Composite domain of metallo-dependent hydrolases"/>
    <property type="match status" value="1"/>
</dbReference>
<dbReference type="InterPro" id="IPR032466">
    <property type="entry name" value="Metal_Hydrolase"/>
</dbReference>
<dbReference type="KEGG" id="salm:D0Y50_16230"/>
<dbReference type="InterPro" id="IPR011059">
    <property type="entry name" value="Metal-dep_hydrolase_composite"/>
</dbReference>
<accession>A0A346NQG4</accession>
<keyword evidence="3" id="KW-0378">Hydrolase</keyword>
<feature type="signal peptide" evidence="1">
    <location>
        <begin position="1"/>
        <end position="23"/>
    </location>
</feature>